<organism evidence="2 3">
    <name type="scientific">Prunus dulcis</name>
    <name type="common">Almond</name>
    <name type="synonym">Amygdalus dulcis</name>
    <dbReference type="NCBI Taxonomy" id="3755"/>
    <lineage>
        <taxon>Eukaryota</taxon>
        <taxon>Viridiplantae</taxon>
        <taxon>Streptophyta</taxon>
        <taxon>Embryophyta</taxon>
        <taxon>Tracheophyta</taxon>
        <taxon>Spermatophyta</taxon>
        <taxon>Magnoliopsida</taxon>
        <taxon>eudicotyledons</taxon>
        <taxon>Gunneridae</taxon>
        <taxon>Pentapetalae</taxon>
        <taxon>rosids</taxon>
        <taxon>fabids</taxon>
        <taxon>Rosales</taxon>
        <taxon>Rosaceae</taxon>
        <taxon>Amygdaloideae</taxon>
        <taxon>Amygdaleae</taxon>
        <taxon>Prunus</taxon>
    </lineage>
</organism>
<evidence type="ECO:0000313" key="2">
    <source>
        <dbReference type="EMBL" id="VVA41682.1"/>
    </source>
</evidence>
<reference evidence="3" key="1">
    <citation type="journal article" date="2020" name="Plant J.">
        <title>Transposons played a major role in the diversification between the closely related almond and peach genomes: results from the almond genome sequence.</title>
        <authorList>
            <person name="Alioto T."/>
            <person name="Alexiou K.G."/>
            <person name="Bardil A."/>
            <person name="Barteri F."/>
            <person name="Castanera R."/>
            <person name="Cruz F."/>
            <person name="Dhingra A."/>
            <person name="Duval H."/>
            <person name="Fernandez I Marti A."/>
            <person name="Frias L."/>
            <person name="Galan B."/>
            <person name="Garcia J.L."/>
            <person name="Howad W."/>
            <person name="Gomez-Garrido J."/>
            <person name="Gut M."/>
            <person name="Julca I."/>
            <person name="Morata J."/>
            <person name="Puigdomenech P."/>
            <person name="Ribeca P."/>
            <person name="Rubio Cabetas M.J."/>
            <person name="Vlasova A."/>
            <person name="Wirthensohn M."/>
            <person name="Garcia-Mas J."/>
            <person name="Gabaldon T."/>
            <person name="Casacuberta J.M."/>
            <person name="Arus P."/>
        </authorList>
    </citation>
    <scope>NUCLEOTIDE SEQUENCE [LARGE SCALE GENOMIC DNA]</scope>
    <source>
        <strain evidence="3">cv. Texas</strain>
    </source>
</reference>
<sequence length="53" mass="5735">RPTPHWPSPHALSDQQGPFTAQSPPSLLSAVITAREALFQLGDSLRPPPPPRN</sequence>
<protein>
    <submittedName>
        <fullName evidence="2">Uncharacterized protein</fullName>
    </submittedName>
</protein>
<dbReference type="EMBL" id="CABIKO010001432">
    <property type="protein sequence ID" value="VVA41682.1"/>
    <property type="molecule type" value="Genomic_DNA"/>
</dbReference>
<accession>A0A5E4GQ61</accession>
<evidence type="ECO:0000256" key="1">
    <source>
        <dbReference type="SAM" id="MobiDB-lite"/>
    </source>
</evidence>
<feature type="compositionally biased region" description="Polar residues" evidence="1">
    <location>
        <begin position="13"/>
        <end position="25"/>
    </location>
</feature>
<dbReference type="Gramene" id="VVA41682">
    <property type="protein sequence ID" value="VVA41682"/>
    <property type="gene ID" value="Prudul26B001315"/>
</dbReference>
<gene>
    <name evidence="2" type="ORF">ALMOND_2B001315</name>
</gene>
<feature type="non-terminal residue" evidence="2">
    <location>
        <position position="1"/>
    </location>
</feature>
<dbReference type="AlphaFoldDB" id="A0A5E4GQ61"/>
<dbReference type="Proteomes" id="UP000327085">
    <property type="component" value="Unassembled WGS sequence"/>
</dbReference>
<feature type="region of interest" description="Disordered" evidence="1">
    <location>
        <begin position="1"/>
        <end position="25"/>
    </location>
</feature>
<evidence type="ECO:0000313" key="3">
    <source>
        <dbReference type="Proteomes" id="UP000327085"/>
    </source>
</evidence>
<dbReference type="InParanoid" id="A0A5E4GQ61"/>
<name>A0A5E4GQ61_PRUDU</name>
<proteinExistence type="predicted"/>